<dbReference type="SUPFAM" id="SSF53448">
    <property type="entry name" value="Nucleotide-diphospho-sugar transferases"/>
    <property type="match status" value="1"/>
</dbReference>
<gene>
    <name evidence="4" type="primary">kfoC_6</name>
    <name evidence="4" type="ORF">ERS852425_01876</name>
</gene>
<dbReference type="EMBL" id="CYXT01000013">
    <property type="protein sequence ID" value="CUM98682.1"/>
    <property type="molecule type" value="Genomic_DNA"/>
</dbReference>
<reference evidence="4 5" key="1">
    <citation type="submission" date="2015-09" db="EMBL/GenBank/DDBJ databases">
        <authorList>
            <consortium name="Pathogen Informatics"/>
        </authorList>
    </citation>
    <scope>NUCLEOTIDE SEQUENCE [LARGE SCALE GENOMIC DNA]</scope>
    <source>
        <strain evidence="4 5">2789STDY5608868</strain>
    </source>
</reference>
<evidence type="ECO:0000259" key="3">
    <source>
        <dbReference type="Pfam" id="PF00535"/>
    </source>
</evidence>
<sequence>MSDNNELISIIVPIYNVQKYLDRCMKTLLNQTYRNIEIILVDDESPDECPKMCEEYTKIDQRVKVIHKKNGGLGFARNSGLEIAQGKYIIFVDSDDYVTENMCHLLYEAAKKYEADVVYGGIFYADGEKIKESKVVTKERVWKGKQEVKDLLLDFIATEPNEKKDTIMEVSVWKALFRKKVFDEYDISFVSERQFISEDVIFDIDYLSKCNCVVAIPEPVYFYCVNPNSLSKVFRTDRFNKVKKLYKEILKKLIPIYGEELSNRRGDRFLIARARTNARQIIRHEKIIGKNKMMKALHNICEDQDMNEIFQRYPIHLLPLKYRLVAYLMKYRCYHLLKIILGR</sequence>
<keyword evidence="2" id="KW-0808">Transferase</keyword>
<dbReference type="RefSeq" id="WP_022091510.1">
    <property type="nucleotide sequence ID" value="NZ_CYXT01000013.1"/>
</dbReference>
<dbReference type="PANTHER" id="PTHR22916">
    <property type="entry name" value="GLYCOSYLTRANSFERASE"/>
    <property type="match status" value="1"/>
</dbReference>
<protein>
    <submittedName>
        <fullName evidence="4">Chondroitin polymerase</fullName>
    </submittedName>
</protein>
<dbReference type="PANTHER" id="PTHR22916:SF51">
    <property type="entry name" value="GLYCOSYLTRANSFERASE EPSH-RELATED"/>
    <property type="match status" value="1"/>
</dbReference>
<evidence type="ECO:0000256" key="2">
    <source>
        <dbReference type="ARBA" id="ARBA00022679"/>
    </source>
</evidence>
<dbReference type="GO" id="GO:0016757">
    <property type="term" value="F:glycosyltransferase activity"/>
    <property type="evidence" value="ECO:0007669"/>
    <property type="project" value="UniProtKB-KW"/>
</dbReference>
<dbReference type="Gene3D" id="3.90.550.10">
    <property type="entry name" value="Spore Coat Polysaccharide Biosynthesis Protein SpsA, Chain A"/>
    <property type="match status" value="1"/>
</dbReference>
<evidence type="ECO:0000313" key="4">
    <source>
        <dbReference type="EMBL" id="CUM98682.1"/>
    </source>
</evidence>
<organism evidence="4 5">
    <name type="scientific">Anaerostipes hadrus</name>
    <dbReference type="NCBI Taxonomy" id="649756"/>
    <lineage>
        <taxon>Bacteria</taxon>
        <taxon>Bacillati</taxon>
        <taxon>Bacillota</taxon>
        <taxon>Clostridia</taxon>
        <taxon>Lachnospirales</taxon>
        <taxon>Lachnospiraceae</taxon>
        <taxon>Anaerostipes</taxon>
    </lineage>
</organism>
<dbReference type="InterPro" id="IPR001173">
    <property type="entry name" value="Glyco_trans_2-like"/>
</dbReference>
<name>A0A173T793_ANAHA</name>
<evidence type="ECO:0000256" key="1">
    <source>
        <dbReference type="ARBA" id="ARBA00022676"/>
    </source>
</evidence>
<dbReference type="AlphaFoldDB" id="A0A173T793"/>
<accession>A0A173T793</accession>
<dbReference type="Proteomes" id="UP000095598">
    <property type="component" value="Unassembled WGS sequence"/>
</dbReference>
<keyword evidence="1" id="KW-0328">Glycosyltransferase</keyword>
<dbReference type="Pfam" id="PF00535">
    <property type="entry name" value="Glycos_transf_2"/>
    <property type="match status" value="1"/>
</dbReference>
<proteinExistence type="predicted"/>
<feature type="domain" description="Glycosyltransferase 2-like" evidence="3">
    <location>
        <begin position="9"/>
        <end position="185"/>
    </location>
</feature>
<evidence type="ECO:0000313" key="5">
    <source>
        <dbReference type="Proteomes" id="UP000095598"/>
    </source>
</evidence>
<dbReference type="CDD" id="cd00761">
    <property type="entry name" value="Glyco_tranf_GTA_type"/>
    <property type="match status" value="1"/>
</dbReference>
<dbReference type="InterPro" id="IPR029044">
    <property type="entry name" value="Nucleotide-diphossugar_trans"/>
</dbReference>